<dbReference type="Proteomes" id="UP000178367">
    <property type="component" value="Unassembled WGS sequence"/>
</dbReference>
<dbReference type="Pfam" id="PF04468">
    <property type="entry name" value="PSP1"/>
    <property type="match status" value="1"/>
</dbReference>
<feature type="domain" description="PSP1 C-terminal" evidence="1">
    <location>
        <begin position="87"/>
        <end position="171"/>
    </location>
</feature>
<name>A0A1F5SLF8_9BACT</name>
<dbReference type="PANTHER" id="PTHR43830:SF3">
    <property type="entry name" value="PROTEIN PSP1"/>
    <property type="match status" value="1"/>
</dbReference>
<gene>
    <name evidence="2" type="ORF">A2227_01735</name>
</gene>
<dbReference type="EMBL" id="MFGB01000007">
    <property type="protein sequence ID" value="OGF27547.1"/>
    <property type="molecule type" value="Genomic_DNA"/>
</dbReference>
<dbReference type="PANTHER" id="PTHR43830">
    <property type="entry name" value="PROTEIN PSP1"/>
    <property type="match status" value="1"/>
</dbReference>
<evidence type="ECO:0000259" key="1">
    <source>
        <dbReference type="PROSITE" id="PS51411"/>
    </source>
</evidence>
<dbReference type="STRING" id="1797994.A2227_01735"/>
<reference evidence="2 3" key="1">
    <citation type="journal article" date="2016" name="Nat. Commun.">
        <title>Thousands of microbial genomes shed light on interconnected biogeochemical processes in an aquifer system.</title>
        <authorList>
            <person name="Anantharaman K."/>
            <person name="Brown C.T."/>
            <person name="Hug L.A."/>
            <person name="Sharon I."/>
            <person name="Castelle C.J."/>
            <person name="Probst A.J."/>
            <person name="Thomas B.C."/>
            <person name="Singh A."/>
            <person name="Wilkins M.J."/>
            <person name="Karaoz U."/>
            <person name="Brodie E.L."/>
            <person name="Williams K.H."/>
            <person name="Hubbard S.S."/>
            <person name="Banfield J.F."/>
        </authorList>
    </citation>
    <scope>NUCLEOTIDE SEQUENCE [LARGE SCALE GENOMIC DNA]</scope>
</reference>
<proteinExistence type="predicted"/>
<protein>
    <recommendedName>
        <fullName evidence="1">PSP1 C-terminal domain-containing protein</fullName>
    </recommendedName>
</protein>
<comment type="caution">
    <text evidence="2">The sequence shown here is derived from an EMBL/GenBank/DDBJ whole genome shotgun (WGS) entry which is preliminary data.</text>
</comment>
<dbReference type="InterPro" id="IPR047767">
    <property type="entry name" value="PSP1-like"/>
</dbReference>
<dbReference type="NCBIfam" id="NF041131">
    <property type="entry name" value="RicT_YaaT_fam"/>
    <property type="match status" value="1"/>
</dbReference>
<evidence type="ECO:0000313" key="2">
    <source>
        <dbReference type="EMBL" id="OGF27547.1"/>
    </source>
</evidence>
<dbReference type="InterPro" id="IPR007557">
    <property type="entry name" value="PSP1_C"/>
</dbReference>
<accession>A0A1F5SLF8</accession>
<evidence type="ECO:0000313" key="3">
    <source>
        <dbReference type="Proteomes" id="UP000178367"/>
    </source>
</evidence>
<dbReference type="PROSITE" id="PS51411">
    <property type="entry name" value="PSP1_C"/>
    <property type="match status" value="1"/>
</dbReference>
<sequence>MKLAQIQFTPWDKVYNFSANDLTLSEGDKVVVRTDMGIEIGEVVGFAEGEANGEEAEKSVTGIAADNAEIPGNPEGTAEVNGNKEIKPVLRVATDRDLEKVPNLAEKKKALDYAKELKDKQNLPMKFIDVHFAFDGSRITFAFIADGRVDFRELVKELTRHFGRTIRLQQIGIRDEARVTGDFGHCGQELCCRGHLNNLVSITSEMAELQQCSHRGSDRISGICGRLMCCLAYEQAGYEHLHGSMPPIGTKVNVDGKRGVIVGHHTLKQSVDVEFAGENGAATVIEVDLNRDKKKNKKDK</sequence>
<organism evidence="2 3">
    <name type="scientific">Candidatus Falkowbacteria bacterium RIFOXYA2_FULL_47_19</name>
    <dbReference type="NCBI Taxonomy" id="1797994"/>
    <lineage>
        <taxon>Bacteria</taxon>
        <taxon>Candidatus Falkowiibacteriota</taxon>
    </lineage>
</organism>
<dbReference type="GO" id="GO:0005737">
    <property type="term" value="C:cytoplasm"/>
    <property type="evidence" value="ECO:0007669"/>
    <property type="project" value="TreeGrafter"/>
</dbReference>
<dbReference type="AlphaFoldDB" id="A0A1F5SLF8"/>